<name>A0A921IP96_9ACTN</name>
<evidence type="ECO:0000313" key="4">
    <source>
        <dbReference type="EMBL" id="HJG30661.1"/>
    </source>
</evidence>
<evidence type="ECO:0000259" key="3">
    <source>
        <dbReference type="Pfam" id="PF20234"/>
    </source>
</evidence>
<dbReference type="AlphaFoldDB" id="A0A921IP96"/>
<reference evidence="5" key="3">
    <citation type="submission" date="2023-06" db="EMBL/GenBank/DDBJ databases">
        <authorList>
            <person name="Zeman M."/>
            <person name="Kubasova T."/>
            <person name="Jahodarova E."/>
            <person name="Nykrynova M."/>
            <person name="Rychlik I."/>
        </authorList>
    </citation>
    <scope>NUCLEOTIDE SEQUENCE</scope>
    <source>
        <strain evidence="5">15_COKtk</strain>
    </source>
</reference>
<dbReference type="InterPro" id="IPR046526">
    <property type="entry name" value="DUF6591"/>
</dbReference>
<protein>
    <recommendedName>
        <fullName evidence="3">DUF6591 domain-containing protein</fullName>
    </recommendedName>
</protein>
<feature type="region of interest" description="Disordered" evidence="1">
    <location>
        <begin position="244"/>
        <end position="272"/>
    </location>
</feature>
<dbReference type="EMBL" id="DYVF01000032">
    <property type="protein sequence ID" value="HJG30661.1"/>
    <property type="molecule type" value="Genomic_DNA"/>
</dbReference>
<dbReference type="Proteomes" id="UP001168505">
    <property type="component" value="Unassembled WGS sequence"/>
</dbReference>
<dbReference type="EMBL" id="JAUEIR010000008">
    <property type="protein sequence ID" value="MDN0069950.1"/>
    <property type="molecule type" value="Genomic_DNA"/>
</dbReference>
<gene>
    <name evidence="4" type="ORF">K8U80_04620</name>
    <name evidence="5" type="ORF">QVN40_09635</name>
</gene>
<dbReference type="Pfam" id="PF20234">
    <property type="entry name" value="DUF6591"/>
    <property type="match status" value="1"/>
</dbReference>
<dbReference type="PROSITE" id="PS51257">
    <property type="entry name" value="PROKAR_LIPOPROTEIN"/>
    <property type="match status" value="1"/>
</dbReference>
<feature type="signal peptide" evidence="2">
    <location>
        <begin position="1"/>
        <end position="18"/>
    </location>
</feature>
<accession>A0A921IP96</accession>
<dbReference type="Proteomes" id="UP000746751">
    <property type="component" value="Unassembled WGS sequence"/>
</dbReference>
<evidence type="ECO:0000256" key="2">
    <source>
        <dbReference type="SAM" id="SignalP"/>
    </source>
</evidence>
<evidence type="ECO:0000256" key="1">
    <source>
        <dbReference type="SAM" id="MobiDB-lite"/>
    </source>
</evidence>
<dbReference type="RefSeq" id="WP_273340897.1">
    <property type="nucleotide sequence ID" value="NZ_JAUEIR010000008.1"/>
</dbReference>
<feature type="chain" id="PRO_5039392453" description="DUF6591 domain-containing protein" evidence="2">
    <location>
        <begin position="19"/>
        <end position="357"/>
    </location>
</feature>
<evidence type="ECO:0000313" key="5">
    <source>
        <dbReference type="EMBL" id="MDN0069950.1"/>
    </source>
</evidence>
<reference evidence="4" key="1">
    <citation type="journal article" date="2021" name="PeerJ">
        <title>Extensive microbial diversity within the chicken gut microbiome revealed by metagenomics and culture.</title>
        <authorList>
            <person name="Gilroy R."/>
            <person name="Ravi A."/>
            <person name="Getino M."/>
            <person name="Pursley I."/>
            <person name="Horton D.L."/>
            <person name="Alikhan N.F."/>
            <person name="Baker D."/>
            <person name="Gharbi K."/>
            <person name="Hall N."/>
            <person name="Watson M."/>
            <person name="Adriaenssens E.M."/>
            <person name="Foster-Nyarko E."/>
            <person name="Jarju S."/>
            <person name="Secka A."/>
            <person name="Antonio M."/>
            <person name="Oren A."/>
            <person name="Chaudhuri R.R."/>
            <person name="La Ragione R."/>
            <person name="Hildebrand F."/>
            <person name="Pallen M.J."/>
        </authorList>
    </citation>
    <scope>NUCLEOTIDE SEQUENCE</scope>
    <source>
        <strain evidence="4">ChiGjej2B2-7701</strain>
    </source>
</reference>
<reference evidence="5" key="4">
    <citation type="submission" date="2023-08" db="EMBL/GenBank/DDBJ databases">
        <title>Identification and characterization of horizontal gene transfer across gut microbiota members of farm animals based on homology search.</title>
        <authorList>
            <person name="Schwarzerova J."/>
            <person name="Nykrynova M."/>
            <person name="Jureckova K."/>
            <person name="Cejkova D."/>
            <person name="Rychlik I."/>
        </authorList>
    </citation>
    <scope>NUCLEOTIDE SEQUENCE</scope>
    <source>
        <strain evidence="5">15_COKtk</strain>
    </source>
</reference>
<keyword evidence="2" id="KW-0732">Signal</keyword>
<organism evidence="4 6">
    <name type="scientific">Collinsella ihumii</name>
    <dbReference type="NCBI Taxonomy" id="1720204"/>
    <lineage>
        <taxon>Bacteria</taxon>
        <taxon>Bacillati</taxon>
        <taxon>Actinomycetota</taxon>
        <taxon>Coriobacteriia</taxon>
        <taxon>Coriobacteriales</taxon>
        <taxon>Coriobacteriaceae</taxon>
        <taxon>Collinsella</taxon>
    </lineage>
</organism>
<reference evidence="4" key="2">
    <citation type="submission" date="2021-09" db="EMBL/GenBank/DDBJ databases">
        <authorList>
            <person name="Gilroy R."/>
        </authorList>
    </citation>
    <scope>NUCLEOTIDE SEQUENCE</scope>
    <source>
        <strain evidence="4">ChiGjej2B2-7701</strain>
    </source>
</reference>
<evidence type="ECO:0000313" key="6">
    <source>
        <dbReference type="Proteomes" id="UP000746751"/>
    </source>
</evidence>
<sequence length="357" mass="39238">MKRTLTFLVSAGIALSLAACGGEAPQTNGASGTQAAGAEGQTAANPLESVISKAQSDFSDTAQKLLDEQQKMFGEVGDTYEGYLQNIDKVQAWYDLAVDETEQLGARAVEYGREYYQAVVDNVDVTDDRDVERATEDFYDAIYEDAYEDYYDAIYEDAFDNSYDTFYDGVLQDAYDTTPYDEWFDVHSDAYEALSDARSDVYDVISDGRSDIYSDYTDVRSAFYNNDFDVQALFAPVEIVDNTQSGEASEQTEEDTIASADESTDSGDAAASVSPDFKATMDSYEAFFDEYVEFMSAYQADPTSTDLIAKSADMMTQYADTMSAMNSIDQDGLSSADYAYYAEVTARIAGKLASVGQ</sequence>
<feature type="domain" description="DUF6591" evidence="3">
    <location>
        <begin position="242"/>
        <end position="355"/>
    </location>
</feature>
<proteinExistence type="predicted"/>
<comment type="caution">
    <text evidence="4">The sequence shown here is derived from an EMBL/GenBank/DDBJ whole genome shotgun (WGS) entry which is preliminary data.</text>
</comment>